<keyword evidence="5" id="KW-0597">Phosphoprotein</keyword>
<dbReference type="PANTHER" id="PTHR45453">
    <property type="entry name" value="PHOSPHATE REGULON SENSOR PROTEIN PHOR"/>
    <property type="match status" value="1"/>
</dbReference>
<keyword evidence="13 14" id="KW-0472">Membrane</keyword>
<dbReference type="InterPro" id="IPR004358">
    <property type="entry name" value="Sig_transdc_His_kin-like_C"/>
</dbReference>
<dbReference type="Proteomes" id="UP000297975">
    <property type="component" value="Unassembled WGS sequence"/>
</dbReference>
<dbReference type="InterPro" id="IPR003661">
    <property type="entry name" value="HisK_dim/P_dom"/>
</dbReference>
<evidence type="ECO:0000259" key="15">
    <source>
        <dbReference type="PROSITE" id="PS50109"/>
    </source>
</evidence>
<dbReference type="GO" id="GO:0004721">
    <property type="term" value="F:phosphoprotein phosphatase activity"/>
    <property type="evidence" value="ECO:0007669"/>
    <property type="project" value="TreeGrafter"/>
</dbReference>
<gene>
    <name evidence="16" type="ORF">E3U55_10540</name>
</gene>
<evidence type="ECO:0000256" key="5">
    <source>
        <dbReference type="ARBA" id="ARBA00022553"/>
    </source>
</evidence>
<dbReference type="RefSeq" id="WP_134340387.1">
    <property type="nucleotide sequence ID" value="NZ_SOPW01000010.1"/>
</dbReference>
<evidence type="ECO:0000256" key="14">
    <source>
        <dbReference type="SAM" id="Phobius"/>
    </source>
</evidence>
<dbReference type="GO" id="GO:0005524">
    <property type="term" value="F:ATP binding"/>
    <property type="evidence" value="ECO:0007669"/>
    <property type="project" value="UniProtKB-KW"/>
</dbReference>
<evidence type="ECO:0000256" key="12">
    <source>
        <dbReference type="ARBA" id="ARBA00023012"/>
    </source>
</evidence>
<dbReference type="OrthoDB" id="9780487at2"/>
<dbReference type="InterPro" id="IPR003594">
    <property type="entry name" value="HATPase_dom"/>
</dbReference>
<dbReference type="PROSITE" id="PS50109">
    <property type="entry name" value="HIS_KIN"/>
    <property type="match status" value="1"/>
</dbReference>
<dbReference type="CDD" id="cd00082">
    <property type="entry name" value="HisKA"/>
    <property type="match status" value="1"/>
</dbReference>
<comment type="catalytic activity">
    <reaction evidence="1">
        <text>ATP + protein L-histidine = ADP + protein N-phospho-L-histidine.</text>
        <dbReference type="EC" id="2.7.13.3"/>
    </reaction>
</comment>
<dbReference type="Pfam" id="PF02518">
    <property type="entry name" value="HATPase_c"/>
    <property type="match status" value="1"/>
</dbReference>
<keyword evidence="4" id="KW-1003">Cell membrane</keyword>
<protein>
    <recommendedName>
        <fullName evidence="3">histidine kinase</fullName>
        <ecNumber evidence="3">2.7.13.3</ecNumber>
    </recommendedName>
</protein>
<dbReference type="EMBL" id="SOPW01000010">
    <property type="protein sequence ID" value="TFB19589.1"/>
    <property type="molecule type" value="Genomic_DNA"/>
</dbReference>
<evidence type="ECO:0000256" key="3">
    <source>
        <dbReference type="ARBA" id="ARBA00012438"/>
    </source>
</evidence>
<keyword evidence="12" id="KW-0902">Two-component regulatory system</keyword>
<evidence type="ECO:0000256" key="13">
    <source>
        <dbReference type="ARBA" id="ARBA00023136"/>
    </source>
</evidence>
<dbReference type="GO" id="GO:0005886">
    <property type="term" value="C:plasma membrane"/>
    <property type="evidence" value="ECO:0007669"/>
    <property type="project" value="UniProtKB-SubCell"/>
</dbReference>
<comment type="subcellular location">
    <subcellularLocation>
        <location evidence="2">Cell membrane</location>
        <topology evidence="2">Multi-pass membrane protein</topology>
    </subcellularLocation>
</comment>
<keyword evidence="9 16" id="KW-0418">Kinase</keyword>
<accession>A0A4Y8IFZ1</accession>
<dbReference type="InterPro" id="IPR036890">
    <property type="entry name" value="HATPase_C_sf"/>
</dbReference>
<feature type="domain" description="Histidine kinase" evidence="15">
    <location>
        <begin position="121"/>
        <end position="326"/>
    </location>
</feature>
<dbReference type="GO" id="GO:0000155">
    <property type="term" value="F:phosphorelay sensor kinase activity"/>
    <property type="evidence" value="ECO:0007669"/>
    <property type="project" value="InterPro"/>
</dbReference>
<evidence type="ECO:0000256" key="6">
    <source>
        <dbReference type="ARBA" id="ARBA00022679"/>
    </source>
</evidence>
<organism evidence="16 17">
    <name type="scientific">Filobacillus milosensis</name>
    <dbReference type="NCBI Taxonomy" id="94137"/>
    <lineage>
        <taxon>Bacteria</taxon>
        <taxon>Bacillati</taxon>
        <taxon>Bacillota</taxon>
        <taxon>Bacilli</taxon>
        <taxon>Bacillales</taxon>
        <taxon>Bacillaceae</taxon>
        <taxon>Filobacillus</taxon>
    </lineage>
</organism>
<evidence type="ECO:0000256" key="8">
    <source>
        <dbReference type="ARBA" id="ARBA00022741"/>
    </source>
</evidence>
<keyword evidence="10" id="KW-0067">ATP-binding</keyword>
<dbReference type="Gene3D" id="3.30.565.10">
    <property type="entry name" value="Histidine kinase-like ATPase, C-terminal domain"/>
    <property type="match status" value="1"/>
</dbReference>
<keyword evidence="6" id="KW-0808">Transferase</keyword>
<evidence type="ECO:0000313" key="17">
    <source>
        <dbReference type="Proteomes" id="UP000297975"/>
    </source>
</evidence>
<name>A0A4Y8IFZ1_9BACI</name>
<evidence type="ECO:0000256" key="7">
    <source>
        <dbReference type="ARBA" id="ARBA00022692"/>
    </source>
</evidence>
<evidence type="ECO:0000256" key="9">
    <source>
        <dbReference type="ARBA" id="ARBA00022777"/>
    </source>
</evidence>
<feature type="transmembrane region" description="Helical" evidence="14">
    <location>
        <begin position="35"/>
        <end position="55"/>
    </location>
</feature>
<dbReference type="EC" id="2.7.13.3" evidence="3"/>
<dbReference type="SMART" id="SM00387">
    <property type="entry name" value="HATPase_c"/>
    <property type="match status" value="1"/>
</dbReference>
<dbReference type="AlphaFoldDB" id="A0A4Y8IFZ1"/>
<evidence type="ECO:0000256" key="4">
    <source>
        <dbReference type="ARBA" id="ARBA00022475"/>
    </source>
</evidence>
<dbReference type="GO" id="GO:0016036">
    <property type="term" value="P:cellular response to phosphate starvation"/>
    <property type="evidence" value="ECO:0007669"/>
    <property type="project" value="TreeGrafter"/>
</dbReference>
<evidence type="ECO:0000256" key="10">
    <source>
        <dbReference type="ARBA" id="ARBA00022840"/>
    </source>
</evidence>
<evidence type="ECO:0000256" key="2">
    <source>
        <dbReference type="ARBA" id="ARBA00004651"/>
    </source>
</evidence>
<dbReference type="InterPro" id="IPR050351">
    <property type="entry name" value="BphY/WalK/GraS-like"/>
</dbReference>
<evidence type="ECO:0000256" key="1">
    <source>
        <dbReference type="ARBA" id="ARBA00000085"/>
    </source>
</evidence>
<feature type="transmembrane region" description="Helical" evidence="14">
    <location>
        <begin position="12"/>
        <end position="29"/>
    </location>
</feature>
<dbReference type="InterPro" id="IPR005467">
    <property type="entry name" value="His_kinase_dom"/>
</dbReference>
<evidence type="ECO:0000256" key="11">
    <source>
        <dbReference type="ARBA" id="ARBA00022989"/>
    </source>
</evidence>
<dbReference type="PANTHER" id="PTHR45453:SF2">
    <property type="entry name" value="HISTIDINE KINASE"/>
    <property type="match status" value="1"/>
</dbReference>
<keyword evidence="17" id="KW-1185">Reference proteome</keyword>
<comment type="caution">
    <text evidence="16">The sequence shown here is derived from an EMBL/GenBank/DDBJ whole genome shotgun (WGS) entry which is preliminary data.</text>
</comment>
<dbReference type="SUPFAM" id="SSF55874">
    <property type="entry name" value="ATPase domain of HSP90 chaperone/DNA topoisomerase II/histidine kinase"/>
    <property type="match status" value="1"/>
</dbReference>
<keyword evidence="8" id="KW-0547">Nucleotide-binding</keyword>
<keyword evidence="11 14" id="KW-1133">Transmembrane helix</keyword>
<evidence type="ECO:0000313" key="16">
    <source>
        <dbReference type="EMBL" id="TFB19589.1"/>
    </source>
</evidence>
<sequence>MIRKFLTERRSWITLIIFFQLLILFMSYIDPYIKLGSIIYYLFLSNTIFIIFLIVRYQKESKFYQSLKDRETDLDESEIPVPATPFEKIVYKNITEQAEHLKQIESDNRTSLEQEKDELLSWIHEVKTPLTAMQLIIDRIEDQALKADLNYEWLRVHLLLDQQLHKKRMAIIENDLYIEQTELEPIIYQEIRTLKSWCIHKGIGFDIDLAVEKVLTDGKWLAFIIRQILSNAVKYSEDSDILITSDDENDQTTLTLQDFGRGIDAKDMPRIFEKGFTSTAKHQDNSATGMGLYLTKQVADSLQINIYVYSELEQGTTFKLVFPKKNEFVYLNETNWMVNSGDIDD</sequence>
<dbReference type="PRINTS" id="PR00344">
    <property type="entry name" value="BCTRLSENSOR"/>
</dbReference>
<reference evidence="16 17" key="1">
    <citation type="submission" date="2019-03" db="EMBL/GenBank/DDBJ databases">
        <authorList>
            <person name="He R.-H."/>
        </authorList>
    </citation>
    <scope>NUCLEOTIDE SEQUENCE [LARGE SCALE GENOMIC DNA]</scope>
    <source>
        <strain evidence="17">SH 714</strain>
    </source>
</reference>
<keyword evidence="7 14" id="KW-0812">Transmembrane</keyword>
<proteinExistence type="predicted"/>